<keyword evidence="1" id="KW-1133">Transmembrane helix</keyword>
<evidence type="ECO:0000256" key="1">
    <source>
        <dbReference type="SAM" id="Phobius"/>
    </source>
</evidence>
<evidence type="ECO:0000313" key="3">
    <source>
        <dbReference type="Proteomes" id="UP001595766"/>
    </source>
</evidence>
<keyword evidence="1" id="KW-0472">Membrane</keyword>
<evidence type="ECO:0000313" key="2">
    <source>
        <dbReference type="EMBL" id="MFC3978331.1"/>
    </source>
</evidence>
<dbReference type="Proteomes" id="UP001595766">
    <property type="component" value="Unassembled WGS sequence"/>
</dbReference>
<gene>
    <name evidence="2" type="ORF">ACFOUP_18255</name>
</gene>
<protein>
    <submittedName>
        <fullName evidence="2">DUF4184 family protein</fullName>
    </submittedName>
</protein>
<proteinExistence type="predicted"/>
<dbReference type="Pfam" id="PF14559">
    <property type="entry name" value="TPR_19"/>
    <property type="match status" value="1"/>
</dbReference>
<feature type="transmembrane region" description="Helical" evidence="1">
    <location>
        <begin position="219"/>
        <end position="240"/>
    </location>
</feature>
<dbReference type="InterPro" id="IPR011990">
    <property type="entry name" value="TPR-like_helical_dom_sf"/>
</dbReference>
<feature type="transmembrane region" description="Helical" evidence="1">
    <location>
        <begin position="152"/>
        <end position="175"/>
    </location>
</feature>
<keyword evidence="3" id="KW-1185">Reference proteome</keyword>
<feature type="transmembrane region" description="Helical" evidence="1">
    <location>
        <begin position="371"/>
        <end position="391"/>
    </location>
</feature>
<keyword evidence="1" id="KW-0812">Transmembrane</keyword>
<dbReference type="Gene3D" id="1.25.40.10">
    <property type="entry name" value="Tetratricopeptide repeat domain"/>
    <property type="match status" value="1"/>
</dbReference>
<organism evidence="2 3">
    <name type="scientific">Belliella kenyensis</name>
    <dbReference type="NCBI Taxonomy" id="1472724"/>
    <lineage>
        <taxon>Bacteria</taxon>
        <taxon>Pseudomonadati</taxon>
        <taxon>Bacteroidota</taxon>
        <taxon>Cytophagia</taxon>
        <taxon>Cytophagales</taxon>
        <taxon>Cyclobacteriaceae</taxon>
        <taxon>Belliella</taxon>
    </lineage>
</organism>
<dbReference type="EMBL" id="JBHSAV010000094">
    <property type="protein sequence ID" value="MFC3978331.1"/>
    <property type="molecule type" value="Genomic_DNA"/>
</dbReference>
<dbReference type="Pfam" id="PF13803">
    <property type="entry name" value="DUF4184"/>
    <property type="match status" value="1"/>
</dbReference>
<sequence length="903" mass="102882">MPFTFSHPAVLFPWIKRSENLSVTALVIGSIVPDLEFYFKLRLDENIGHTFNGIFLFDYPVALLCFVIFHKFIKRALIQFSPVFIKKRIPLDSMKNKSYRSRKSILLLLLSFSIGLASHLILDFMTHFQEGKPSLLTGLNFEVGIGNHYFPIYHILQLGFSSFGLLWIVIILVKLPKHPLNAFEKKSAFPFWSIVSLGIILASLIRIHYFPEFISGWDVFMMVVGAGLYSVLLSSILFWAREKYLSRNHRKCYKLVNSRSINPRFKTRTLSIKEDQSLTPLNQRIMEMDNFINKPKIIFTKNCDIQINGSESAIQNIIQMCSQFIGITSFGFTTQKEFKRRLIESCGVKISDFNFHTFANFLKYINPMNKFLVILLFIFSLSLQSLALQAIDVIDPSDREAIIQHAIQLRTEERFADAIEALDKILSINPSDAQILLFKGDLCLQNKDFNRAVETYDALIPLNFEATVTRINKSYALFMSKKPKKALSVAHEAWEADTLHQGAIVNFFNAMLWNSKTNDASEFLNKNVGKLNHDQYLVMNARLATSAGNYKKGLTYYDSLTQTFPVSHYILEYGEVLVGKKRWKEIQNLLDAKGEDLTDSQKVKLEGLINQAGMQTAGLQFGYFGDIGGNTRLEQSIFWENEITEPIQIGLRAGTSQVYSMENQKTNLSFFSGNTAYKWSPEIETRGEITFQQISPQNGEAFRGVTGRLATNYQPNDRRMVGLFYQSDILNFTAELLDKNIRSQDVGYVTHIMLDGRTGIFSQGSVGKFNDKNSRVQFFGSIYRLLRTEPTLKSGLNFSGLSFKDSETNLYFAPNQFLSSELFIDYSTPMPLVSKVALQIQLAGGLQKIEQLAWDPTFRGQVQFNYNVSGFDLGLKVQLSDVAGSSGTGYRFHYTTFRLSKKF</sequence>
<name>A0ABV8EPU0_9BACT</name>
<dbReference type="InterPro" id="IPR025238">
    <property type="entry name" value="DUF4184"/>
</dbReference>
<feature type="transmembrane region" description="Helical" evidence="1">
    <location>
        <begin position="104"/>
        <end position="122"/>
    </location>
</feature>
<feature type="transmembrane region" description="Helical" evidence="1">
    <location>
        <begin position="187"/>
        <end position="207"/>
    </location>
</feature>
<dbReference type="SUPFAM" id="SSF48452">
    <property type="entry name" value="TPR-like"/>
    <property type="match status" value="1"/>
</dbReference>
<comment type="caution">
    <text evidence="2">The sequence shown here is derived from an EMBL/GenBank/DDBJ whole genome shotgun (WGS) entry which is preliminary data.</text>
</comment>
<accession>A0ABV8EPU0</accession>
<reference evidence="3" key="1">
    <citation type="journal article" date="2019" name="Int. J. Syst. Evol. Microbiol.">
        <title>The Global Catalogue of Microorganisms (GCM) 10K type strain sequencing project: providing services to taxonomists for standard genome sequencing and annotation.</title>
        <authorList>
            <consortium name="The Broad Institute Genomics Platform"/>
            <consortium name="The Broad Institute Genome Sequencing Center for Infectious Disease"/>
            <person name="Wu L."/>
            <person name="Ma J."/>
        </authorList>
    </citation>
    <scope>NUCLEOTIDE SEQUENCE [LARGE SCALE GENOMIC DNA]</scope>
    <source>
        <strain evidence="3">CECT 8551</strain>
    </source>
</reference>
<feature type="transmembrane region" description="Helical" evidence="1">
    <location>
        <begin position="51"/>
        <end position="69"/>
    </location>
</feature>
<dbReference type="RefSeq" id="WP_241295107.1">
    <property type="nucleotide sequence ID" value="NZ_JAKZGR010000008.1"/>
</dbReference>